<organism evidence="9">
    <name type="scientific">bioreactor metagenome</name>
    <dbReference type="NCBI Taxonomy" id="1076179"/>
    <lineage>
        <taxon>unclassified sequences</taxon>
        <taxon>metagenomes</taxon>
        <taxon>ecological metagenomes</taxon>
    </lineage>
</organism>
<evidence type="ECO:0000256" key="2">
    <source>
        <dbReference type="ARBA" id="ARBA00022475"/>
    </source>
</evidence>
<feature type="domain" description="ABC3 transporter permease C-terminal" evidence="8">
    <location>
        <begin position="3"/>
        <end position="110"/>
    </location>
</feature>
<keyword evidence="9" id="KW-0547">Nucleotide-binding</keyword>
<dbReference type="InterPro" id="IPR050250">
    <property type="entry name" value="Macrolide_Exporter_MacB"/>
</dbReference>
<keyword evidence="4 7" id="KW-1133">Transmembrane helix</keyword>
<dbReference type="InterPro" id="IPR003838">
    <property type="entry name" value="ABC3_permease_C"/>
</dbReference>
<evidence type="ECO:0000256" key="5">
    <source>
        <dbReference type="ARBA" id="ARBA00023136"/>
    </source>
</evidence>
<keyword evidence="5 7" id="KW-0472">Membrane</keyword>
<dbReference type="GO" id="GO:0005524">
    <property type="term" value="F:ATP binding"/>
    <property type="evidence" value="ECO:0007669"/>
    <property type="project" value="UniProtKB-KW"/>
</dbReference>
<evidence type="ECO:0000313" key="9">
    <source>
        <dbReference type="EMBL" id="MPN18398.1"/>
    </source>
</evidence>
<keyword evidence="9" id="KW-0378">Hydrolase</keyword>
<reference evidence="9" key="1">
    <citation type="submission" date="2019-08" db="EMBL/GenBank/DDBJ databases">
        <authorList>
            <person name="Kucharzyk K."/>
            <person name="Murdoch R.W."/>
            <person name="Higgins S."/>
            <person name="Loffler F."/>
        </authorList>
    </citation>
    <scope>NUCLEOTIDE SEQUENCE</scope>
</reference>
<evidence type="ECO:0000256" key="7">
    <source>
        <dbReference type="SAM" id="Phobius"/>
    </source>
</evidence>
<proteinExistence type="inferred from homology"/>
<name>A0A645FV40_9ZZZZ</name>
<keyword evidence="9" id="KW-0067">ATP-binding</keyword>
<feature type="transmembrane region" description="Helical" evidence="7">
    <location>
        <begin position="38"/>
        <end position="61"/>
    </location>
</feature>
<evidence type="ECO:0000259" key="8">
    <source>
        <dbReference type="Pfam" id="PF02687"/>
    </source>
</evidence>
<evidence type="ECO:0000256" key="6">
    <source>
        <dbReference type="ARBA" id="ARBA00038076"/>
    </source>
</evidence>
<comment type="caution">
    <text evidence="9">The sequence shown here is derived from an EMBL/GenBank/DDBJ whole genome shotgun (WGS) entry which is preliminary data.</text>
</comment>
<dbReference type="AlphaFoldDB" id="A0A645FV40"/>
<evidence type="ECO:0000256" key="3">
    <source>
        <dbReference type="ARBA" id="ARBA00022692"/>
    </source>
</evidence>
<evidence type="ECO:0000256" key="4">
    <source>
        <dbReference type="ARBA" id="ARBA00022989"/>
    </source>
</evidence>
<dbReference type="PANTHER" id="PTHR30572:SF4">
    <property type="entry name" value="ABC TRANSPORTER PERMEASE YTRF"/>
    <property type="match status" value="1"/>
</dbReference>
<dbReference type="EMBL" id="VSSQ01065714">
    <property type="protein sequence ID" value="MPN18398.1"/>
    <property type="molecule type" value="Genomic_DNA"/>
</dbReference>
<sequence>MTSALVVAISMISSVRERTRDIGVLGAIGFRKSHILQIIIQEVFMVSLIGGIVGYFLGMGLAAAYGPTIAKMAISIPWQPILGLYSILGAVLISLLASVYPAWKAAKLDPIEALRYF</sequence>
<evidence type="ECO:0000256" key="1">
    <source>
        <dbReference type="ARBA" id="ARBA00004651"/>
    </source>
</evidence>
<gene>
    <name evidence="9" type="primary">macB_100</name>
    <name evidence="9" type="ORF">SDC9_165758</name>
</gene>
<comment type="subcellular location">
    <subcellularLocation>
        <location evidence="1">Cell membrane</location>
        <topology evidence="1">Multi-pass membrane protein</topology>
    </subcellularLocation>
</comment>
<comment type="similarity">
    <text evidence="6">Belongs to the ABC-4 integral membrane protein family.</text>
</comment>
<dbReference type="GO" id="GO:0016787">
    <property type="term" value="F:hydrolase activity"/>
    <property type="evidence" value="ECO:0007669"/>
    <property type="project" value="UniProtKB-KW"/>
</dbReference>
<dbReference type="EC" id="3.6.3.-" evidence="9"/>
<accession>A0A645FV40</accession>
<dbReference type="Pfam" id="PF02687">
    <property type="entry name" value="FtsX"/>
    <property type="match status" value="1"/>
</dbReference>
<dbReference type="GO" id="GO:0005886">
    <property type="term" value="C:plasma membrane"/>
    <property type="evidence" value="ECO:0007669"/>
    <property type="project" value="UniProtKB-SubCell"/>
</dbReference>
<feature type="transmembrane region" description="Helical" evidence="7">
    <location>
        <begin position="82"/>
        <end position="103"/>
    </location>
</feature>
<protein>
    <submittedName>
        <fullName evidence="9">Macrolide export ATP-binding/permease protein MacB</fullName>
        <ecNumber evidence="9">3.6.3.-</ecNumber>
    </submittedName>
</protein>
<dbReference type="GO" id="GO:0022857">
    <property type="term" value="F:transmembrane transporter activity"/>
    <property type="evidence" value="ECO:0007669"/>
    <property type="project" value="TreeGrafter"/>
</dbReference>
<keyword evidence="3 7" id="KW-0812">Transmembrane</keyword>
<dbReference type="PANTHER" id="PTHR30572">
    <property type="entry name" value="MEMBRANE COMPONENT OF TRANSPORTER-RELATED"/>
    <property type="match status" value="1"/>
</dbReference>
<keyword evidence="2" id="KW-1003">Cell membrane</keyword>